<dbReference type="PANTHER" id="PTHR12907">
    <property type="entry name" value="EGL NINE HOMOLOG-RELATED"/>
    <property type="match status" value="1"/>
</dbReference>
<dbReference type="Proteomes" id="UP001520878">
    <property type="component" value="Unassembled WGS sequence"/>
</dbReference>
<dbReference type="PANTHER" id="PTHR12907:SF26">
    <property type="entry name" value="HIF PROLYL HYDROXYLASE, ISOFORM C"/>
    <property type="match status" value="1"/>
</dbReference>
<reference evidence="8 9" key="1">
    <citation type="submission" date="2021-10" db="EMBL/GenBank/DDBJ databases">
        <title>Draft genome of Aestuariibacter halophilus JC2043.</title>
        <authorList>
            <person name="Emsley S.A."/>
            <person name="Pfannmuller K.M."/>
            <person name="Ushijima B."/>
            <person name="Saw J.H."/>
            <person name="Videau P."/>
        </authorList>
    </citation>
    <scope>NUCLEOTIDE SEQUENCE [LARGE SCALE GENOMIC DNA]</scope>
    <source>
        <strain evidence="8 9">JC2043</strain>
    </source>
</reference>
<dbReference type="Pfam" id="PF13640">
    <property type="entry name" value="2OG-FeII_Oxy_3"/>
    <property type="match status" value="1"/>
</dbReference>
<evidence type="ECO:0000256" key="4">
    <source>
        <dbReference type="ARBA" id="ARBA00022964"/>
    </source>
</evidence>
<keyword evidence="2" id="KW-0479">Metal-binding</keyword>
<evidence type="ECO:0000256" key="2">
    <source>
        <dbReference type="ARBA" id="ARBA00022723"/>
    </source>
</evidence>
<proteinExistence type="predicted"/>
<comment type="cofactor">
    <cofactor evidence="1">
        <name>L-ascorbate</name>
        <dbReference type="ChEBI" id="CHEBI:38290"/>
    </cofactor>
</comment>
<keyword evidence="3" id="KW-0847">Vitamin C</keyword>
<name>A0ABS8G4I5_9ALTE</name>
<dbReference type="InterPro" id="IPR044862">
    <property type="entry name" value="Pro_4_hyd_alph_FE2OG_OXY"/>
</dbReference>
<gene>
    <name evidence="8" type="ORF">LJ739_04225</name>
</gene>
<evidence type="ECO:0000313" key="9">
    <source>
        <dbReference type="Proteomes" id="UP001520878"/>
    </source>
</evidence>
<dbReference type="RefSeq" id="WP_229157345.1">
    <property type="nucleotide sequence ID" value="NZ_JAJEWP010000001.1"/>
</dbReference>
<evidence type="ECO:0000256" key="6">
    <source>
        <dbReference type="ARBA" id="ARBA00023004"/>
    </source>
</evidence>
<keyword evidence="5" id="KW-0560">Oxidoreductase</keyword>
<sequence length="223" mass="25490">MFDQQQPQLTSHADESVGLFESIANDIVDKGYSVQPFALPVDLANDLFEQAQSLHDSELHVAGIGREQQHSHNPFVRRDEICWIDGNTPTGQRWLNWTADLQQHLNRQLFMGLYSFESHYAHYQPGAFYKRHMDAFQGQGNRVLSLVVYLNPEWLSDDGGELVLYQDEHDHQGVKVLPGFGTLVAFLSEQFPHEVLPAVRDRWSIAGWFRINGTHGGRLDPPR</sequence>
<dbReference type="InterPro" id="IPR005123">
    <property type="entry name" value="Oxoglu/Fe-dep_dioxygenase_dom"/>
</dbReference>
<dbReference type="EMBL" id="JAJEWP010000001">
    <property type="protein sequence ID" value="MCC2615445.1"/>
    <property type="molecule type" value="Genomic_DNA"/>
</dbReference>
<keyword evidence="9" id="KW-1185">Reference proteome</keyword>
<dbReference type="InterPro" id="IPR051559">
    <property type="entry name" value="HIF_prolyl_hydroxylases"/>
</dbReference>
<comment type="caution">
    <text evidence="8">The sequence shown here is derived from an EMBL/GenBank/DDBJ whole genome shotgun (WGS) entry which is preliminary data.</text>
</comment>
<dbReference type="Gene3D" id="2.60.120.620">
    <property type="entry name" value="q2cbj1_9rhob like domain"/>
    <property type="match status" value="1"/>
</dbReference>
<keyword evidence="6" id="KW-0408">Iron</keyword>
<accession>A0ABS8G4I5</accession>
<organism evidence="8 9">
    <name type="scientific">Fluctibacter halophilus</name>
    <dbReference type="NCBI Taxonomy" id="226011"/>
    <lineage>
        <taxon>Bacteria</taxon>
        <taxon>Pseudomonadati</taxon>
        <taxon>Pseudomonadota</taxon>
        <taxon>Gammaproteobacteria</taxon>
        <taxon>Alteromonadales</taxon>
        <taxon>Alteromonadaceae</taxon>
        <taxon>Fluctibacter</taxon>
    </lineage>
</organism>
<dbReference type="PROSITE" id="PS51471">
    <property type="entry name" value="FE2OG_OXY"/>
    <property type="match status" value="1"/>
</dbReference>
<evidence type="ECO:0000256" key="3">
    <source>
        <dbReference type="ARBA" id="ARBA00022896"/>
    </source>
</evidence>
<evidence type="ECO:0000313" key="8">
    <source>
        <dbReference type="EMBL" id="MCC2615445.1"/>
    </source>
</evidence>
<evidence type="ECO:0000256" key="5">
    <source>
        <dbReference type="ARBA" id="ARBA00023002"/>
    </source>
</evidence>
<keyword evidence="4" id="KW-0223">Dioxygenase</keyword>
<dbReference type="SMART" id="SM00702">
    <property type="entry name" value="P4Hc"/>
    <property type="match status" value="1"/>
</dbReference>
<dbReference type="InterPro" id="IPR006620">
    <property type="entry name" value="Pro_4_hyd_alph"/>
</dbReference>
<feature type="domain" description="Fe2OG dioxygenase" evidence="7">
    <location>
        <begin position="114"/>
        <end position="211"/>
    </location>
</feature>
<protein>
    <submittedName>
        <fullName evidence="8">2OG-Fe(II) oxygenase</fullName>
    </submittedName>
</protein>
<evidence type="ECO:0000259" key="7">
    <source>
        <dbReference type="PROSITE" id="PS51471"/>
    </source>
</evidence>
<evidence type="ECO:0000256" key="1">
    <source>
        <dbReference type="ARBA" id="ARBA00001961"/>
    </source>
</evidence>